<dbReference type="Gene3D" id="2.40.40.10">
    <property type="entry name" value="RlpA-like domain"/>
    <property type="match status" value="1"/>
</dbReference>
<keyword evidence="3" id="KW-0456">Lyase</keyword>
<evidence type="ECO:0000313" key="8">
    <source>
        <dbReference type="Proteomes" id="UP000199236"/>
    </source>
</evidence>
<dbReference type="GO" id="GO:0019867">
    <property type="term" value="C:outer membrane"/>
    <property type="evidence" value="ECO:0007669"/>
    <property type="project" value="InterPro"/>
</dbReference>
<dbReference type="Gene3D" id="2.40.240.50">
    <property type="entry name" value="Barwin-like endoglucanases"/>
    <property type="match status" value="1"/>
</dbReference>
<dbReference type="GO" id="GO:0008933">
    <property type="term" value="F:peptidoglycan lytic transglycosylase activity"/>
    <property type="evidence" value="ECO:0007669"/>
    <property type="project" value="TreeGrafter"/>
</dbReference>
<gene>
    <name evidence="7" type="ORF">SAMN04488056_10566</name>
</gene>
<dbReference type="InterPro" id="IPR036908">
    <property type="entry name" value="RlpA-like_sf"/>
</dbReference>
<accession>A0A1I5GMR9</accession>
<dbReference type="SUPFAM" id="SSF50685">
    <property type="entry name" value="Barwin-like endoglucanases"/>
    <property type="match status" value="1"/>
</dbReference>
<dbReference type="GO" id="GO:0009253">
    <property type="term" value="P:peptidoglycan catabolic process"/>
    <property type="evidence" value="ECO:0007669"/>
    <property type="project" value="TreeGrafter"/>
</dbReference>
<dbReference type="GO" id="GO:0004553">
    <property type="term" value="F:hydrolase activity, hydrolyzing O-glycosyl compounds"/>
    <property type="evidence" value="ECO:0007669"/>
    <property type="project" value="InterPro"/>
</dbReference>
<evidence type="ECO:0000256" key="2">
    <source>
        <dbReference type="ARBA" id="ARBA00012587"/>
    </source>
</evidence>
<dbReference type="STRING" id="655353.SAMN04488056_10566"/>
<dbReference type="PANTHER" id="PTHR30124:SF0">
    <property type="entry name" value="MEMBRANE-BOUND LYTIC MUREIN TRANSGLYCOSYLASE A"/>
    <property type="match status" value="1"/>
</dbReference>
<evidence type="ECO:0000256" key="1">
    <source>
        <dbReference type="ARBA" id="ARBA00001420"/>
    </source>
</evidence>
<dbReference type="Pfam" id="PF03562">
    <property type="entry name" value="MltA"/>
    <property type="match status" value="1"/>
</dbReference>
<dbReference type="SMART" id="SM00925">
    <property type="entry name" value="MltA"/>
    <property type="match status" value="1"/>
</dbReference>
<dbReference type="PIRSF" id="PIRSF019422">
    <property type="entry name" value="MltA"/>
    <property type="match status" value="1"/>
</dbReference>
<dbReference type="InterPro" id="IPR026044">
    <property type="entry name" value="MltA"/>
</dbReference>
<dbReference type="Proteomes" id="UP000199236">
    <property type="component" value="Unassembled WGS sequence"/>
</dbReference>
<dbReference type="GO" id="GO:0009254">
    <property type="term" value="P:peptidoglycan turnover"/>
    <property type="evidence" value="ECO:0007669"/>
    <property type="project" value="InterPro"/>
</dbReference>
<dbReference type="Pfam" id="PF06725">
    <property type="entry name" value="3D"/>
    <property type="match status" value="1"/>
</dbReference>
<dbReference type="InterPro" id="IPR005300">
    <property type="entry name" value="MltA_B"/>
</dbReference>
<evidence type="ECO:0000259" key="6">
    <source>
        <dbReference type="SMART" id="SM00925"/>
    </source>
</evidence>
<dbReference type="GO" id="GO:0071555">
    <property type="term" value="P:cell wall organization"/>
    <property type="evidence" value="ECO:0007669"/>
    <property type="project" value="UniProtKB-KW"/>
</dbReference>
<proteinExistence type="predicted"/>
<keyword evidence="4" id="KW-0961">Cell wall biogenesis/degradation</keyword>
<comment type="catalytic activity">
    <reaction evidence="1">
        <text>Exolytic cleavage of the (1-&gt;4)-beta-glycosidic linkage between N-acetylmuramic acid (MurNAc) and N-acetylglucosamine (GlcNAc) residues in peptidoglycan, from either the reducing or the non-reducing ends of the peptidoglycan chains, with concomitant formation of a 1,6-anhydrobond in the MurNAc residue.</text>
        <dbReference type="EC" id="4.2.2.n1"/>
    </reaction>
</comment>
<dbReference type="OrthoDB" id="9783686at2"/>
<protein>
    <recommendedName>
        <fullName evidence="2">peptidoglycan lytic exotransglycosylase</fullName>
        <ecNumber evidence="2">4.2.2.n1</ecNumber>
    </recommendedName>
    <alternativeName>
        <fullName evidence="5">Murein hydrolase A</fullName>
    </alternativeName>
</protein>
<dbReference type="InterPro" id="IPR010611">
    <property type="entry name" value="3D_dom"/>
</dbReference>
<dbReference type="AlphaFoldDB" id="A0A1I5GMR9"/>
<evidence type="ECO:0000256" key="3">
    <source>
        <dbReference type="ARBA" id="ARBA00023239"/>
    </source>
</evidence>
<dbReference type="PANTHER" id="PTHR30124">
    <property type="entry name" value="MEMBRANE-BOUND LYTIC MUREIN TRANSGLYCOSYLASE A"/>
    <property type="match status" value="1"/>
</dbReference>
<dbReference type="CDD" id="cd14485">
    <property type="entry name" value="mltA_like_LT_A"/>
    <property type="match status" value="1"/>
</dbReference>
<dbReference type="RefSeq" id="WP_090072342.1">
    <property type="nucleotide sequence ID" value="NZ_FOVR01000005.1"/>
</dbReference>
<dbReference type="EMBL" id="FOVR01000005">
    <property type="protein sequence ID" value="SFO37275.1"/>
    <property type="molecule type" value="Genomic_DNA"/>
</dbReference>
<dbReference type="CDD" id="cd14668">
    <property type="entry name" value="mlta_B"/>
    <property type="match status" value="1"/>
</dbReference>
<evidence type="ECO:0000256" key="5">
    <source>
        <dbReference type="ARBA" id="ARBA00030918"/>
    </source>
</evidence>
<dbReference type="EC" id="4.2.2.n1" evidence="2"/>
<name>A0A1I5GMR9_9HYPH</name>
<keyword evidence="8" id="KW-1185">Reference proteome</keyword>
<evidence type="ECO:0000256" key="4">
    <source>
        <dbReference type="ARBA" id="ARBA00023316"/>
    </source>
</evidence>
<evidence type="ECO:0000313" key="7">
    <source>
        <dbReference type="EMBL" id="SFO37275.1"/>
    </source>
</evidence>
<feature type="domain" description="Lytic transglycosylase MltA" evidence="6">
    <location>
        <begin position="100"/>
        <end position="258"/>
    </location>
</feature>
<reference evidence="7 8" key="1">
    <citation type="submission" date="2016-10" db="EMBL/GenBank/DDBJ databases">
        <authorList>
            <person name="de Groot N.N."/>
        </authorList>
    </citation>
    <scope>NUCLEOTIDE SEQUENCE [LARGE SCALE GENOMIC DNA]</scope>
    <source>
        <strain evidence="7 8">CGMCC 1.9157</strain>
    </source>
</reference>
<sequence length="371" mass="40670">MAGPENISFSDLAGWRDHDHKAAFAAFCHAARYLLQSPPTSRAGSARAEDLLAVCEQALLFAESVDQALDNTQARHFFETHFHPEAIAGPGLLTGYFEPVFEGRHEPDKCFCFPLHKRPDDLVALSEDQALKAGFTAETSFARQGADGYQFHHSRAEVMAGALDDKHLELVWLKDPFEAYIIHIQGSATIDLGGGRRMRIAFDGKSGHPYRSLGKLLIEKGVFTAETITMDGLIDYLRARGTDGHHFLGKNPSYIYFKAINDEADGAQAFGPRAAARVPLVPMRSMAVDRHLHTFGLPFWLQTTLPDASGEDKPFKQMVFAHDTGSAIKGAARGDLFVGTGTEAGARAGKLQQDTTFICLMPNRPKLAVDE</sequence>
<organism evidence="7 8">
    <name type="scientific">Cohaesibacter marisflavi</name>
    <dbReference type="NCBI Taxonomy" id="655353"/>
    <lineage>
        <taxon>Bacteria</taxon>
        <taxon>Pseudomonadati</taxon>
        <taxon>Pseudomonadota</taxon>
        <taxon>Alphaproteobacteria</taxon>
        <taxon>Hyphomicrobiales</taxon>
        <taxon>Cohaesibacteraceae</taxon>
    </lineage>
</organism>